<accession>A0A4Y0BRU7</accession>
<dbReference type="SMART" id="SM00176">
    <property type="entry name" value="RAN"/>
    <property type="match status" value="1"/>
</dbReference>
<dbReference type="SMART" id="SM00174">
    <property type="entry name" value="RHO"/>
    <property type="match status" value="1"/>
</dbReference>
<keyword evidence="1" id="KW-0547">Nucleotide-binding</keyword>
<dbReference type="PANTHER" id="PTHR47977">
    <property type="entry name" value="RAS-RELATED PROTEIN RAB"/>
    <property type="match status" value="1"/>
</dbReference>
<dbReference type="STRING" id="62324.A0A4Y0BRU7"/>
<sequence length="200" mass="22707">MAHDRSKKKLKILMIGDRGVGKTCLTMRFTQDKFSCNEEATLGLCIETKTLYIDGVKVKLAIWDTAGQERFRTVSPSYYRDAQGVILVYDVTQSGTLYNLESWFNELDTYGTYDNMVKIVVGNQIDQENRTISRDEGFRFAQNHGVMFTETSAKTGEGINDAFEEVVRKIMKTDGLWEQNDDAETVDLHTRPEPAKSSCC</sequence>
<dbReference type="VEuPathDB" id="VectorBase:AFUN022297"/>
<protein>
    <recommendedName>
        <fullName evidence="5">Ras-related protein Rab-18</fullName>
    </recommendedName>
</protein>
<dbReference type="PROSITE" id="PS51421">
    <property type="entry name" value="RAS"/>
    <property type="match status" value="1"/>
</dbReference>
<dbReference type="GO" id="GO:0005525">
    <property type="term" value="F:GTP binding"/>
    <property type="evidence" value="ECO:0007669"/>
    <property type="project" value="UniProtKB-KW"/>
</dbReference>
<dbReference type="FunFam" id="3.40.50.300:FF:001129">
    <property type="entry name" value="ras-related protein Rab-44 isoform X2"/>
    <property type="match status" value="1"/>
</dbReference>
<dbReference type="SMART" id="SM00173">
    <property type="entry name" value="RAS"/>
    <property type="match status" value="1"/>
</dbReference>
<dbReference type="VEuPathDB" id="VectorBase:AFUN2_003611"/>
<dbReference type="SUPFAM" id="SSF52540">
    <property type="entry name" value="P-loop containing nucleoside triphosphate hydrolases"/>
    <property type="match status" value="1"/>
</dbReference>
<proteinExistence type="predicted"/>
<dbReference type="InterPro" id="IPR005225">
    <property type="entry name" value="Small_GTP-bd"/>
</dbReference>
<dbReference type="Pfam" id="PF00071">
    <property type="entry name" value="Ras"/>
    <property type="match status" value="1"/>
</dbReference>
<dbReference type="AlphaFoldDB" id="A0A4Y0BRU7"/>
<dbReference type="SMART" id="SM00175">
    <property type="entry name" value="RAB"/>
    <property type="match status" value="1"/>
</dbReference>
<evidence type="ECO:0000256" key="2">
    <source>
        <dbReference type="ARBA" id="ARBA00023134"/>
    </source>
</evidence>
<keyword evidence="3" id="KW-0449">Lipoprotein</keyword>
<name>A0A4Y0BRU7_ANOFN</name>
<reference evidence="4" key="1">
    <citation type="submission" date="2020-05" db="UniProtKB">
        <authorList>
            <consortium name="EnsemblMetazoa"/>
        </authorList>
    </citation>
    <scope>IDENTIFICATION</scope>
    <source>
        <strain evidence="4">FUMOZ</strain>
    </source>
</reference>
<dbReference type="Gene3D" id="3.40.50.300">
    <property type="entry name" value="P-loop containing nucleotide triphosphate hydrolases"/>
    <property type="match status" value="1"/>
</dbReference>
<dbReference type="InterPro" id="IPR027417">
    <property type="entry name" value="P-loop_NTPase"/>
</dbReference>
<dbReference type="EnsemblMetazoa" id="AFUN022297-RA">
    <property type="protein sequence ID" value="AFUN022297-PA"/>
    <property type="gene ID" value="AFUN022297"/>
</dbReference>
<organism evidence="4">
    <name type="scientific">Anopheles funestus</name>
    <name type="common">African malaria mosquito</name>
    <dbReference type="NCBI Taxonomy" id="62324"/>
    <lineage>
        <taxon>Eukaryota</taxon>
        <taxon>Metazoa</taxon>
        <taxon>Ecdysozoa</taxon>
        <taxon>Arthropoda</taxon>
        <taxon>Hexapoda</taxon>
        <taxon>Insecta</taxon>
        <taxon>Pterygota</taxon>
        <taxon>Neoptera</taxon>
        <taxon>Endopterygota</taxon>
        <taxon>Diptera</taxon>
        <taxon>Nematocera</taxon>
        <taxon>Culicoidea</taxon>
        <taxon>Culicidae</taxon>
        <taxon>Anophelinae</taxon>
        <taxon>Anopheles</taxon>
    </lineage>
</organism>
<dbReference type="NCBIfam" id="TIGR00231">
    <property type="entry name" value="small_GTP"/>
    <property type="match status" value="1"/>
</dbReference>
<dbReference type="PROSITE" id="PS51419">
    <property type="entry name" value="RAB"/>
    <property type="match status" value="1"/>
</dbReference>
<evidence type="ECO:0000313" key="4">
    <source>
        <dbReference type="EnsemblMetazoa" id="AFUN022297-PA"/>
    </source>
</evidence>
<dbReference type="GO" id="GO:0003924">
    <property type="term" value="F:GTPase activity"/>
    <property type="evidence" value="ECO:0007669"/>
    <property type="project" value="InterPro"/>
</dbReference>
<evidence type="ECO:0008006" key="5">
    <source>
        <dbReference type="Google" id="ProtNLM"/>
    </source>
</evidence>
<keyword evidence="2" id="KW-0342">GTP-binding</keyword>
<evidence type="ECO:0000256" key="3">
    <source>
        <dbReference type="ARBA" id="ARBA00023288"/>
    </source>
</evidence>
<dbReference type="InterPro" id="IPR050227">
    <property type="entry name" value="Rab"/>
</dbReference>
<dbReference type="PRINTS" id="PR00449">
    <property type="entry name" value="RASTRNSFRMNG"/>
</dbReference>
<dbReference type="InterPro" id="IPR001806">
    <property type="entry name" value="Small_GTPase"/>
</dbReference>
<evidence type="ECO:0000256" key="1">
    <source>
        <dbReference type="ARBA" id="ARBA00022741"/>
    </source>
</evidence>
<dbReference type="SMART" id="SM00177">
    <property type="entry name" value="ARF"/>
    <property type="match status" value="1"/>
</dbReference>